<keyword evidence="9" id="KW-0141">cGMP biosynthesis</keyword>
<dbReference type="Gene3D" id="3.30.70.1230">
    <property type="entry name" value="Nucleotide cyclase"/>
    <property type="match status" value="1"/>
</dbReference>
<reference evidence="14" key="1">
    <citation type="submission" date="2012-12" db="EMBL/GenBank/DDBJ databases">
        <authorList>
            <person name="Hellsten U."/>
            <person name="Grimwood J."/>
            <person name="Chapman J.A."/>
            <person name="Shapiro H."/>
            <person name="Aerts A."/>
            <person name="Otillar R.P."/>
            <person name="Terry A.Y."/>
            <person name="Boore J.L."/>
            <person name="Simakov O."/>
            <person name="Marletaz F."/>
            <person name="Cho S.-J."/>
            <person name="Edsinger-Gonzales E."/>
            <person name="Havlak P."/>
            <person name="Kuo D.-H."/>
            <person name="Larsson T."/>
            <person name="Lv J."/>
            <person name="Arendt D."/>
            <person name="Savage R."/>
            <person name="Osoegawa K."/>
            <person name="de Jong P."/>
            <person name="Lindberg D.R."/>
            <person name="Seaver E.C."/>
            <person name="Weisblat D.A."/>
            <person name="Putnam N.H."/>
            <person name="Grigoriev I.V."/>
            <person name="Rokhsar D.S."/>
        </authorList>
    </citation>
    <scope>NUCLEOTIDE SEQUENCE</scope>
    <source>
        <strain evidence="14">I ESC-2004</strain>
    </source>
</reference>
<dbReference type="PROSITE" id="PS50011">
    <property type="entry name" value="PROTEIN_KINASE_DOM"/>
    <property type="match status" value="1"/>
</dbReference>
<dbReference type="GO" id="GO:0005524">
    <property type="term" value="F:ATP binding"/>
    <property type="evidence" value="ECO:0007669"/>
    <property type="project" value="InterPro"/>
</dbReference>
<dbReference type="GO" id="GO:0004672">
    <property type="term" value="F:protein kinase activity"/>
    <property type="evidence" value="ECO:0007669"/>
    <property type="project" value="InterPro"/>
</dbReference>
<dbReference type="STRING" id="283909.R7UTL4"/>
<dbReference type="InterPro" id="IPR011009">
    <property type="entry name" value="Kinase-like_dom_sf"/>
</dbReference>
<evidence type="ECO:0000259" key="11">
    <source>
        <dbReference type="PROSITE" id="PS50125"/>
    </source>
</evidence>
<evidence type="ECO:0000313" key="13">
    <source>
        <dbReference type="EnsemblMetazoa" id="CapteP115665"/>
    </source>
</evidence>
<dbReference type="InterPro" id="IPR029787">
    <property type="entry name" value="Nucleotide_cyclase"/>
</dbReference>
<reference evidence="12 14" key="2">
    <citation type="journal article" date="2013" name="Nature">
        <title>Insights into bilaterian evolution from three spiralian genomes.</title>
        <authorList>
            <person name="Simakov O."/>
            <person name="Marletaz F."/>
            <person name="Cho S.J."/>
            <person name="Edsinger-Gonzales E."/>
            <person name="Havlak P."/>
            <person name="Hellsten U."/>
            <person name="Kuo D.H."/>
            <person name="Larsson T."/>
            <person name="Lv J."/>
            <person name="Arendt D."/>
            <person name="Savage R."/>
            <person name="Osoegawa K."/>
            <person name="de Jong P."/>
            <person name="Grimwood J."/>
            <person name="Chapman J.A."/>
            <person name="Shapiro H."/>
            <person name="Aerts A."/>
            <person name="Otillar R.P."/>
            <person name="Terry A.Y."/>
            <person name="Boore J.L."/>
            <person name="Grigoriev I.V."/>
            <person name="Lindberg D.R."/>
            <person name="Seaver E.C."/>
            <person name="Weisblat D.A."/>
            <person name="Putnam N.H."/>
            <person name="Rokhsar D.S."/>
        </authorList>
    </citation>
    <scope>NUCLEOTIDE SEQUENCE</scope>
    <source>
        <strain evidence="12 14">I ESC-2004</strain>
    </source>
</reference>
<keyword evidence="8" id="KW-0456">Lyase</keyword>
<dbReference type="EMBL" id="KB298217">
    <property type="protein sequence ID" value="ELU09493.1"/>
    <property type="molecule type" value="Genomic_DNA"/>
</dbReference>
<dbReference type="InterPro" id="IPR001245">
    <property type="entry name" value="Ser-Thr/Tyr_kinase_cat_dom"/>
</dbReference>
<dbReference type="Pfam" id="PF00211">
    <property type="entry name" value="Guanylate_cyc"/>
    <property type="match status" value="1"/>
</dbReference>
<organism evidence="12">
    <name type="scientific">Capitella teleta</name>
    <name type="common">Polychaete worm</name>
    <dbReference type="NCBI Taxonomy" id="283909"/>
    <lineage>
        <taxon>Eukaryota</taxon>
        <taxon>Metazoa</taxon>
        <taxon>Spiralia</taxon>
        <taxon>Lophotrochozoa</taxon>
        <taxon>Annelida</taxon>
        <taxon>Polychaeta</taxon>
        <taxon>Sedentaria</taxon>
        <taxon>Scolecida</taxon>
        <taxon>Capitellidae</taxon>
        <taxon>Capitella</taxon>
    </lineage>
</organism>
<keyword evidence="3" id="KW-0812">Transmembrane</keyword>
<dbReference type="GO" id="GO:0004383">
    <property type="term" value="F:guanylate cyclase activity"/>
    <property type="evidence" value="ECO:0007669"/>
    <property type="project" value="UniProtKB-EC"/>
</dbReference>
<dbReference type="EnsemblMetazoa" id="CapteT115665">
    <property type="protein sequence ID" value="CapteP115665"/>
    <property type="gene ID" value="CapteG115665"/>
</dbReference>
<dbReference type="Pfam" id="PF07714">
    <property type="entry name" value="PK_Tyr_Ser-Thr"/>
    <property type="match status" value="1"/>
</dbReference>
<evidence type="ECO:0000256" key="5">
    <source>
        <dbReference type="ARBA" id="ARBA00022741"/>
    </source>
</evidence>
<reference evidence="13" key="3">
    <citation type="submission" date="2015-06" db="UniProtKB">
        <authorList>
            <consortium name="EnsemblMetazoa"/>
        </authorList>
    </citation>
    <scope>IDENTIFICATION</scope>
</reference>
<keyword evidence="14" id="KW-1185">Reference proteome</keyword>
<dbReference type="SMART" id="SM00044">
    <property type="entry name" value="CYCc"/>
    <property type="match status" value="1"/>
</dbReference>
<proteinExistence type="predicted"/>
<dbReference type="AlphaFoldDB" id="R7UTL4"/>
<dbReference type="GO" id="GO:0035556">
    <property type="term" value="P:intracellular signal transduction"/>
    <property type="evidence" value="ECO:0007669"/>
    <property type="project" value="InterPro"/>
</dbReference>
<dbReference type="EC" id="4.6.1.2" evidence="2"/>
<protein>
    <recommendedName>
        <fullName evidence="2">guanylate cyclase</fullName>
        <ecNumber evidence="2">4.6.1.2</ecNumber>
    </recommendedName>
</protein>
<dbReference type="GO" id="GO:0004016">
    <property type="term" value="F:adenylate cyclase activity"/>
    <property type="evidence" value="ECO:0007669"/>
    <property type="project" value="TreeGrafter"/>
</dbReference>
<dbReference type="Pfam" id="PF07701">
    <property type="entry name" value="HNOBA"/>
    <property type="match status" value="1"/>
</dbReference>
<dbReference type="PANTHER" id="PTHR11920:SF335">
    <property type="entry name" value="GUANYLATE CYCLASE"/>
    <property type="match status" value="1"/>
</dbReference>
<dbReference type="EMBL" id="AMQN01000997">
    <property type="status" value="NOT_ANNOTATED_CDS"/>
    <property type="molecule type" value="Genomic_DNA"/>
</dbReference>
<dbReference type="HOGENOM" id="CLU_001072_11_2_1"/>
<evidence type="ECO:0000256" key="1">
    <source>
        <dbReference type="ARBA" id="ARBA00004479"/>
    </source>
</evidence>
<evidence type="ECO:0000256" key="8">
    <source>
        <dbReference type="ARBA" id="ARBA00023239"/>
    </source>
</evidence>
<feature type="non-terminal residue" evidence="12">
    <location>
        <position position="1"/>
    </location>
</feature>
<evidence type="ECO:0000313" key="12">
    <source>
        <dbReference type="EMBL" id="ELU09493.1"/>
    </source>
</evidence>
<dbReference type="InterPro" id="IPR000719">
    <property type="entry name" value="Prot_kinase_dom"/>
</dbReference>
<dbReference type="GO" id="GO:0001653">
    <property type="term" value="F:peptide receptor activity"/>
    <property type="evidence" value="ECO:0007669"/>
    <property type="project" value="TreeGrafter"/>
</dbReference>
<name>R7UTL4_CAPTE</name>
<dbReference type="PANTHER" id="PTHR11920">
    <property type="entry name" value="GUANYLYL CYCLASE"/>
    <property type="match status" value="1"/>
</dbReference>
<comment type="subcellular location">
    <subcellularLocation>
        <location evidence="1">Membrane</location>
        <topology evidence="1">Single-pass type I membrane protein</topology>
    </subcellularLocation>
</comment>
<evidence type="ECO:0000256" key="9">
    <source>
        <dbReference type="ARBA" id="ARBA00023293"/>
    </source>
</evidence>
<dbReference type="InterPro" id="IPR050401">
    <property type="entry name" value="Cyclic_nucleotide_synthase"/>
</dbReference>
<gene>
    <name evidence="12" type="ORF">CAPTEDRAFT_115665</name>
</gene>
<dbReference type="GO" id="GO:0007168">
    <property type="term" value="P:receptor guanylyl cyclase signaling pathway"/>
    <property type="evidence" value="ECO:0007669"/>
    <property type="project" value="TreeGrafter"/>
</dbReference>
<keyword evidence="5" id="KW-0547">Nucleotide-binding</keyword>
<sequence length="476" mass="53714">HENLVKFFGACLEPLEAMSISEYCPKGSLMDILQNDSLNLDWSFKSSFITDLVSGMRYLHNTSQMKHGNLSSEVCMIDSRWTLKISGFDLDILPSLRRDSYADLGMAILWNAPEVLRNPGDPAVKTKSSDVYSFAIILQEIITRDEAYFIGTCPYTAGEVIERVREIRPQPFRPQMDEYGGNNQNVDVTLMELMYNGWHENPDSRPTFDDAAQVMAKLNNGRKTNLLDDMVHLLEKYTSELECQVQEHTLRLIEEKKRTEELLHSMLPRPVAEKLVSGESVVCELFDNVTIYFSDVVGFSEMCTRSHPIRVISLLNEIYTICDNIIAMHDVYKVETVSDCYLVAGGLFNKGSDHMRKVAQMAVQLLMQVGDKHRGILKDNDLMIRIGIHAGPCAAGIVGLKMPKYCLFGDTVNVASRMQTTGEGMKIHLSSEAQKQLMRFTDFQTESRGTLQIKGKGLMETFWLTKSSEGSVPSWG</sequence>
<dbReference type="InterPro" id="IPR011645">
    <property type="entry name" value="HNOB_dom_associated"/>
</dbReference>
<dbReference type="InterPro" id="IPR001054">
    <property type="entry name" value="A/G_cyclase"/>
</dbReference>
<keyword evidence="4" id="KW-0732">Signal</keyword>
<evidence type="ECO:0000256" key="2">
    <source>
        <dbReference type="ARBA" id="ARBA00012202"/>
    </source>
</evidence>
<feature type="domain" description="Protein kinase" evidence="10">
    <location>
        <begin position="1"/>
        <end position="218"/>
    </location>
</feature>
<dbReference type="GO" id="GO:0005886">
    <property type="term" value="C:plasma membrane"/>
    <property type="evidence" value="ECO:0007669"/>
    <property type="project" value="TreeGrafter"/>
</dbReference>
<evidence type="ECO:0000313" key="14">
    <source>
        <dbReference type="Proteomes" id="UP000014760"/>
    </source>
</evidence>
<evidence type="ECO:0000256" key="7">
    <source>
        <dbReference type="ARBA" id="ARBA00023136"/>
    </source>
</evidence>
<evidence type="ECO:0000256" key="4">
    <source>
        <dbReference type="ARBA" id="ARBA00022729"/>
    </source>
</evidence>
<dbReference type="Gene3D" id="1.10.510.10">
    <property type="entry name" value="Transferase(Phosphotransferase) domain 1"/>
    <property type="match status" value="1"/>
</dbReference>
<dbReference type="SUPFAM" id="SSF56112">
    <property type="entry name" value="Protein kinase-like (PK-like)"/>
    <property type="match status" value="1"/>
</dbReference>
<dbReference type="CDD" id="cd07302">
    <property type="entry name" value="CHD"/>
    <property type="match status" value="1"/>
</dbReference>
<dbReference type="SUPFAM" id="SSF55073">
    <property type="entry name" value="Nucleotide cyclase"/>
    <property type="match status" value="1"/>
</dbReference>
<keyword evidence="7" id="KW-0472">Membrane</keyword>
<dbReference type="FunFam" id="3.30.70.1230:FF:000030">
    <property type="entry name" value="Si:ch211-215j19.12"/>
    <property type="match status" value="1"/>
</dbReference>
<dbReference type="Proteomes" id="UP000014760">
    <property type="component" value="Unassembled WGS sequence"/>
</dbReference>
<keyword evidence="6" id="KW-1133">Transmembrane helix</keyword>
<evidence type="ECO:0000256" key="6">
    <source>
        <dbReference type="ARBA" id="ARBA00022989"/>
    </source>
</evidence>
<dbReference type="OrthoDB" id="548029at2759"/>
<evidence type="ECO:0000256" key="3">
    <source>
        <dbReference type="ARBA" id="ARBA00022692"/>
    </source>
</evidence>
<accession>R7UTL4</accession>
<evidence type="ECO:0000259" key="10">
    <source>
        <dbReference type="PROSITE" id="PS50011"/>
    </source>
</evidence>
<feature type="domain" description="Guanylate cyclase" evidence="11">
    <location>
        <begin position="290"/>
        <end position="419"/>
    </location>
</feature>
<dbReference type="PROSITE" id="PS50125">
    <property type="entry name" value="GUANYLATE_CYCLASE_2"/>
    <property type="match status" value="1"/>
</dbReference>